<dbReference type="GO" id="GO:0043565">
    <property type="term" value="F:sequence-specific DNA binding"/>
    <property type="evidence" value="ECO:0007669"/>
    <property type="project" value="InterPro"/>
</dbReference>
<dbReference type="InterPro" id="IPR050204">
    <property type="entry name" value="AraC_XylS_family_regulators"/>
</dbReference>
<dbReference type="SUPFAM" id="SSF46689">
    <property type="entry name" value="Homeodomain-like"/>
    <property type="match status" value="2"/>
</dbReference>
<protein>
    <submittedName>
        <fullName evidence="5">AraC-like DNA-binding protein</fullName>
    </submittedName>
</protein>
<keyword evidence="3" id="KW-0804">Transcription</keyword>
<comment type="caution">
    <text evidence="5">The sequence shown here is derived from an EMBL/GenBank/DDBJ whole genome shotgun (WGS) entry which is preliminary data.</text>
</comment>
<proteinExistence type="predicted"/>
<dbReference type="GO" id="GO:0003700">
    <property type="term" value="F:DNA-binding transcription factor activity"/>
    <property type="evidence" value="ECO:0007669"/>
    <property type="project" value="InterPro"/>
</dbReference>
<dbReference type="Proteomes" id="UP000543836">
    <property type="component" value="Unassembled WGS sequence"/>
</dbReference>
<dbReference type="Pfam" id="PF12833">
    <property type="entry name" value="HTH_18"/>
    <property type="match status" value="1"/>
</dbReference>
<dbReference type="InterPro" id="IPR009057">
    <property type="entry name" value="Homeodomain-like_sf"/>
</dbReference>
<dbReference type="Gene3D" id="1.10.10.60">
    <property type="entry name" value="Homeodomain-like"/>
    <property type="match status" value="2"/>
</dbReference>
<feature type="domain" description="HTH araC/xylS-type" evidence="4">
    <location>
        <begin position="190"/>
        <end position="287"/>
    </location>
</feature>
<gene>
    <name evidence="5" type="ORF">GGE60_000796</name>
</gene>
<evidence type="ECO:0000256" key="3">
    <source>
        <dbReference type="ARBA" id="ARBA00023163"/>
    </source>
</evidence>
<evidence type="ECO:0000313" key="6">
    <source>
        <dbReference type="Proteomes" id="UP000543836"/>
    </source>
</evidence>
<evidence type="ECO:0000256" key="2">
    <source>
        <dbReference type="ARBA" id="ARBA00023125"/>
    </source>
</evidence>
<dbReference type="AlphaFoldDB" id="A0A7W6ZQ56"/>
<keyword evidence="1" id="KW-0805">Transcription regulation</keyword>
<sequence>MHHGAGSEDYFRLSTPASALDAILCKNGITLDYPATAAGRAGEAGFVLGLQRQEPALDRIKLGNYFVPIIPFPQGTIGLASLILDPSGHLRRDETINVYLSRRTFDQIADTLGTERIVELPLAPGIATGDTVIENLFSCLIPALKQPDRTSALFIDHVGKAFNAHIAQRYGRMQMARSAVIGGLTPWQLRRARDTINARLDQDVSLAQLASDCGLSISHFARAFARSTGVPPHRWVMQRRVDRAKELMRAGMPLAEIALMCGFSDQSHLTRVFSHTVGLTPGRWRESQISAAFDMAPITVV</sequence>
<reference evidence="5 6" key="1">
    <citation type="submission" date="2020-08" db="EMBL/GenBank/DDBJ databases">
        <title>Genomic Encyclopedia of Type Strains, Phase IV (KMG-V): Genome sequencing to study the core and pangenomes of soil and plant-associated prokaryotes.</title>
        <authorList>
            <person name="Whitman W."/>
        </authorList>
    </citation>
    <scope>NUCLEOTIDE SEQUENCE [LARGE SCALE GENOMIC DNA]</scope>
    <source>
        <strain evidence="5 6">SEMIA 492</strain>
    </source>
</reference>
<accession>A0A7W6ZQ56</accession>
<evidence type="ECO:0000313" key="5">
    <source>
        <dbReference type="EMBL" id="MBB4566708.1"/>
    </source>
</evidence>
<organism evidence="5 6">
    <name type="scientific">Rhizobium leucaenae</name>
    <dbReference type="NCBI Taxonomy" id="29450"/>
    <lineage>
        <taxon>Bacteria</taxon>
        <taxon>Pseudomonadati</taxon>
        <taxon>Pseudomonadota</taxon>
        <taxon>Alphaproteobacteria</taxon>
        <taxon>Hyphomicrobiales</taxon>
        <taxon>Rhizobiaceae</taxon>
        <taxon>Rhizobium/Agrobacterium group</taxon>
        <taxon>Rhizobium</taxon>
    </lineage>
</organism>
<dbReference type="PROSITE" id="PS01124">
    <property type="entry name" value="HTH_ARAC_FAMILY_2"/>
    <property type="match status" value="1"/>
</dbReference>
<keyword evidence="2 5" id="KW-0238">DNA-binding</keyword>
<dbReference type="InterPro" id="IPR018062">
    <property type="entry name" value="HTH_AraC-typ_CS"/>
</dbReference>
<dbReference type="InterPro" id="IPR018060">
    <property type="entry name" value="HTH_AraC"/>
</dbReference>
<keyword evidence="6" id="KW-1185">Reference proteome</keyword>
<dbReference type="PROSITE" id="PS00041">
    <property type="entry name" value="HTH_ARAC_FAMILY_1"/>
    <property type="match status" value="1"/>
</dbReference>
<dbReference type="OrthoDB" id="9793400at2"/>
<dbReference type="SMART" id="SM00342">
    <property type="entry name" value="HTH_ARAC"/>
    <property type="match status" value="1"/>
</dbReference>
<evidence type="ECO:0000259" key="4">
    <source>
        <dbReference type="PROSITE" id="PS01124"/>
    </source>
</evidence>
<name>A0A7W6ZQ56_9HYPH</name>
<dbReference type="EMBL" id="JACIIG010000001">
    <property type="protein sequence ID" value="MBB4566708.1"/>
    <property type="molecule type" value="Genomic_DNA"/>
</dbReference>
<dbReference type="PANTHER" id="PTHR46796:SF14">
    <property type="entry name" value="TRANSCRIPTIONAL REGULATORY PROTEIN"/>
    <property type="match status" value="1"/>
</dbReference>
<dbReference type="PANTHER" id="PTHR46796">
    <property type="entry name" value="HTH-TYPE TRANSCRIPTIONAL ACTIVATOR RHAS-RELATED"/>
    <property type="match status" value="1"/>
</dbReference>
<evidence type="ECO:0000256" key="1">
    <source>
        <dbReference type="ARBA" id="ARBA00023015"/>
    </source>
</evidence>
<dbReference type="RefSeq" id="WP_028753609.1">
    <property type="nucleotide sequence ID" value="NZ_JACIIG010000001.1"/>
</dbReference>